<dbReference type="AlphaFoldDB" id="A0AAW1XBZ1"/>
<protein>
    <submittedName>
        <fullName evidence="1">Uncharacterized protein</fullName>
    </submittedName>
</protein>
<keyword evidence="2" id="KW-1185">Reference proteome</keyword>
<name>A0AAW1XBZ1_RUBAR</name>
<comment type="caution">
    <text evidence="1">The sequence shown here is derived from an EMBL/GenBank/DDBJ whole genome shotgun (WGS) entry which is preliminary data.</text>
</comment>
<reference evidence="1 2" key="1">
    <citation type="journal article" date="2023" name="G3 (Bethesda)">
        <title>A chromosome-length genome assembly and annotation of blackberry (Rubus argutus, cv. 'Hillquist').</title>
        <authorList>
            <person name="Bruna T."/>
            <person name="Aryal R."/>
            <person name="Dudchenko O."/>
            <person name="Sargent D.J."/>
            <person name="Mead D."/>
            <person name="Buti M."/>
            <person name="Cavallini A."/>
            <person name="Hytonen T."/>
            <person name="Andres J."/>
            <person name="Pham M."/>
            <person name="Weisz D."/>
            <person name="Mascagni F."/>
            <person name="Usai G."/>
            <person name="Natali L."/>
            <person name="Bassil N."/>
            <person name="Fernandez G.E."/>
            <person name="Lomsadze A."/>
            <person name="Armour M."/>
            <person name="Olukolu B."/>
            <person name="Poorten T."/>
            <person name="Britton C."/>
            <person name="Davik J."/>
            <person name="Ashrafi H."/>
            <person name="Aiden E.L."/>
            <person name="Borodovsky M."/>
            <person name="Worthington M."/>
        </authorList>
    </citation>
    <scope>NUCLEOTIDE SEQUENCE [LARGE SCALE GENOMIC DNA]</scope>
    <source>
        <strain evidence="1">PI 553951</strain>
    </source>
</reference>
<sequence>MDSDSWSNLFSSSNARRYQSRSDLFGHEETDGDDEIKAEFLCPFARRTSMSLGFVVTSMRNIRWRPRMGSVQFVQRGWDRIL</sequence>
<proteinExistence type="predicted"/>
<organism evidence="1 2">
    <name type="scientific">Rubus argutus</name>
    <name type="common">Southern blackberry</name>
    <dbReference type="NCBI Taxonomy" id="59490"/>
    <lineage>
        <taxon>Eukaryota</taxon>
        <taxon>Viridiplantae</taxon>
        <taxon>Streptophyta</taxon>
        <taxon>Embryophyta</taxon>
        <taxon>Tracheophyta</taxon>
        <taxon>Spermatophyta</taxon>
        <taxon>Magnoliopsida</taxon>
        <taxon>eudicotyledons</taxon>
        <taxon>Gunneridae</taxon>
        <taxon>Pentapetalae</taxon>
        <taxon>rosids</taxon>
        <taxon>fabids</taxon>
        <taxon>Rosales</taxon>
        <taxon>Rosaceae</taxon>
        <taxon>Rosoideae</taxon>
        <taxon>Rosoideae incertae sedis</taxon>
        <taxon>Rubus</taxon>
    </lineage>
</organism>
<gene>
    <name evidence="1" type="ORF">M0R45_021067</name>
</gene>
<accession>A0AAW1XBZ1</accession>
<evidence type="ECO:0000313" key="1">
    <source>
        <dbReference type="EMBL" id="KAK9933895.1"/>
    </source>
</evidence>
<evidence type="ECO:0000313" key="2">
    <source>
        <dbReference type="Proteomes" id="UP001457282"/>
    </source>
</evidence>
<dbReference type="EMBL" id="JBEDUW010000004">
    <property type="protein sequence ID" value="KAK9933895.1"/>
    <property type="molecule type" value="Genomic_DNA"/>
</dbReference>
<dbReference type="Proteomes" id="UP001457282">
    <property type="component" value="Unassembled WGS sequence"/>
</dbReference>